<feature type="domain" description="Cupin type-2" evidence="2">
    <location>
        <begin position="37"/>
        <end position="103"/>
    </location>
</feature>
<accession>A0A8J8Q6D3</accession>
<dbReference type="PANTHER" id="PTHR35848">
    <property type="entry name" value="OXALATE-BINDING PROTEIN"/>
    <property type="match status" value="1"/>
</dbReference>
<gene>
    <name evidence="3" type="ORF">CV102_08175</name>
</gene>
<dbReference type="OrthoDB" id="192542at2157"/>
<evidence type="ECO:0000313" key="3">
    <source>
        <dbReference type="EMBL" id="TYL39408.1"/>
    </source>
</evidence>
<comment type="caution">
    <text evidence="3">The sequence shown here is derived from an EMBL/GenBank/DDBJ whole genome shotgun (WGS) entry which is preliminary data.</text>
</comment>
<dbReference type="InterPro" id="IPR011051">
    <property type="entry name" value="RmlC_Cupin_sf"/>
</dbReference>
<keyword evidence="1" id="KW-0479">Metal-binding</keyword>
<dbReference type="Gene3D" id="2.60.120.10">
    <property type="entry name" value="Jelly Rolls"/>
    <property type="match status" value="1"/>
</dbReference>
<evidence type="ECO:0000259" key="2">
    <source>
        <dbReference type="Pfam" id="PF07883"/>
    </source>
</evidence>
<dbReference type="GO" id="GO:0046872">
    <property type="term" value="F:metal ion binding"/>
    <property type="evidence" value="ECO:0007669"/>
    <property type="project" value="UniProtKB-KW"/>
</dbReference>
<protein>
    <submittedName>
        <fullName evidence="3">Cupin domain-containing protein</fullName>
    </submittedName>
</protein>
<keyword evidence="4" id="KW-1185">Reference proteome</keyword>
<dbReference type="AlphaFoldDB" id="A0A8J8Q6D3"/>
<dbReference type="Proteomes" id="UP000766904">
    <property type="component" value="Unassembled WGS sequence"/>
</dbReference>
<name>A0A8J8Q6D3_9EURY</name>
<sequence length="122" mass="13392">MGYHVIDPTDVDPFGEAGRDFRSLSTAVGLENLGLSHVTVAPGEQVPLQYHSHEEQEEAFYVVRGALHVETPAEAFVVDESEFFVVEPESPHRAFNPDDADEAVEVVAVGAPSVDDVRRYEP</sequence>
<dbReference type="InterPro" id="IPR013096">
    <property type="entry name" value="Cupin_2"/>
</dbReference>
<dbReference type="InterPro" id="IPR014710">
    <property type="entry name" value="RmlC-like_jellyroll"/>
</dbReference>
<evidence type="ECO:0000313" key="4">
    <source>
        <dbReference type="Proteomes" id="UP000766904"/>
    </source>
</evidence>
<proteinExistence type="predicted"/>
<dbReference type="InterPro" id="IPR051610">
    <property type="entry name" value="GPI/OXD"/>
</dbReference>
<evidence type="ECO:0000256" key="1">
    <source>
        <dbReference type="ARBA" id="ARBA00022723"/>
    </source>
</evidence>
<dbReference type="EMBL" id="PHNJ01000003">
    <property type="protein sequence ID" value="TYL39408.1"/>
    <property type="molecule type" value="Genomic_DNA"/>
</dbReference>
<dbReference type="SUPFAM" id="SSF51182">
    <property type="entry name" value="RmlC-like cupins"/>
    <property type="match status" value="1"/>
</dbReference>
<organism evidence="3 4">
    <name type="scientific">Natronococcus pandeyae</name>
    <dbReference type="NCBI Taxonomy" id="2055836"/>
    <lineage>
        <taxon>Archaea</taxon>
        <taxon>Methanobacteriati</taxon>
        <taxon>Methanobacteriota</taxon>
        <taxon>Stenosarchaea group</taxon>
        <taxon>Halobacteria</taxon>
        <taxon>Halobacteriales</taxon>
        <taxon>Natrialbaceae</taxon>
        <taxon>Natronococcus</taxon>
    </lineage>
</organism>
<dbReference type="Pfam" id="PF07883">
    <property type="entry name" value="Cupin_2"/>
    <property type="match status" value="1"/>
</dbReference>
<reference evidence="3" key="1">
    <citation type="submission" date="2017-11" db="EMBL/GenBank/DDBJ databases">
        <authorList>
            <person name="Kajale S.C."/>
            <person name="Sharma A."/>
        </authorList>
    </citation>
    <scope>NUCLEOTIDE SEQUENCE</scope>
    <source>
        <strain evidence="3">LS1_42</strain>
    </source>
</reference>